<name>A0AAD4QGH0_9AGAM</name>
<feature type="region of interest" description="Disordered" evidence="1">
    <location>
        <begin position="60"/>
        <end position="104"/>
    </location>
</feature>
<reference evidence="2" key="1">
    <citation type="journal article" date="2022" name="New Phytol.">
        <title>Evolutionary transition to the ectomycorrhizal habit in the genomes of a hyperdiverse lineage of mushroom-forming fungi.</title>
        <authorList>
            <person name="Looney B."/>
            <person name="Miyauchi S."/>
            <person name="Morin E."/>
            <person name="Drula E."/>
            <person name="Courty P.E."/>
            <person name="Kohler A."/>
            <person name="Kuo A."/>
            <person name="LaButti K."/>
            <person name="Pangilinan J."/>
            <person name="Lipzen A."/>
            <person name="Riley R."/>
            <person name="Andreopoulos W."/>
            <person name="He G."/>
            <person name="Johnson J."/>
            <person name="Nolan M."/>
            <person name="Tritt A."/>
            <person name="Barry K.W."/>
            <person name="Grigoriev I.V."/>
            <person name="Nagy L.G."/>
            <person name="Hibbett D."/>
            <person name="Henrissat B."/>
            <person name="Matheny P.B."/>
            <person name="Labbe J."/>
            <person name="Martin F.M."/>
        </authorList>
    </citation>
    <scope>NUCLEOTIDE SEQUENCE</scope>
    <source>
        <strain evidence="2">BPL690</strain>
    </source>
</reference>
<evidence type="ECO:0000313" key="2">
    <source>
        <dbReference type="EMBL" id="KAI0289247.1"/>
    </source>
</evidence>
<accession>A0AAD4QGH0</accession>
<organism evidence="2 3">
    <name type="scientific">Multifurca ochricompacta</name>
    <dbReference type="NCBI Taxonomy" id="376703"/>
    <lineage>
        <taxon>Eukaryota</taxon>
        <taxon>Fungi</taxon>
        <taxon>Dikarya</taxon>
        <taxon>Basidiomycota</taxon>
        <taxon>Agaricomycotina</taxon>
        <taxon>Agaricomycetes</taxon>
        <taxon>Russulales</taxon>
        <taxon>Russulaceae</taxon>
        <taxon>Multifurca</taxon>
    </lineage>
</organism>
<feature type="compositionally biased region" description="Basic residues" evidence="1">
    <location>
        <begin position="71"/>
        <end position="82"/>
    </location>
</feature>
<dbReference type="EMBL" id="WTXG01000349">
    <property type="protein sequence ID" value="KAI0289247.1"/>
    <property type="molecule type" value="Genomic_DNA"/>
</dbReference>
<proteinExistence type="predicted"/>
<sequence>MMIGVLLLPYLVNCYLRNVSDDLTLIEKVKDRGTKINKPVPLLLLLLLFRNLLVPPLAPERICPDPQSSPRKQKKSWPKKKTPLQTQSTTPPVPDQASVGPKGRISARGERAHARLCSVHGFLSIDLCISMSGLDGLLMGGGISWIYSTLWRR</sequence>
<keyword evidence="3" id="KW-1185">Reference proteome</keyword>
<evidence type="ECO:0000256" key="1">
    <source>
        <dbReference type="SAM" id="MobiDB-lite"/>
    </source>
</evidence>
<comment type="caution">
    <text evidence="2">The sequence shown here is derived from an EMBL/GenBank/DDBJ whole genome shotgun (WGS) entry which is preliminary data.</text>
</comment>
<protein>
    <submittedName>
        <fullName evidence="2">Uncharacterized protein</fullName>
    </submittedName>
</protein>
<gene>
    <name evidence="2" type="ORF">B0F90DRAFT_876418</name>
</gene>
<evidence type="ECO:0000313" key="3">
    <source>
        <dbReference type="Proteomes" id="UP001203297"/>
    </source>
</evidence>
<dbReference type="AlphaFoldDB" id="A0AAD4QGH0"/>
<dbReference type="Proteomes" id="UP001203297">
    <property type="component" value="Unassembled WGS sequence"/>
</dbReference>